<dbReference type="EMBL" id="KV878926">
    <property type="protein sequence ID" value="OJJ78840.1"/>
    <property type="molecule type" value="Genomic_DNA"/>
</dbReference>
<dbReference type="AlphaFoldDB" id="A0A1L9V4K0"/>
<dbReference type="Proteomes" id="UP000184300">
    <property type="component" value="Unassembled WGS sequence"/>
</dbReference>
<dbReference type="OrthoDB" id="3594103at2759"/>
<evidence type="ECO:0000313" key="2">
    <source>
        <dbReference type="Proteomes" id="UP000184300"/>
    </source>
</evidence>
<accession>A0A1L9V4K0</accession>
<reference evidence="2" key="1">
    <citation type="journal article" date="2017" name="Genome Biol.">
        <title>Comparative genomics reveals high biological diversity and specific adaptations in the industrially and medically important fungal genus Aspergillus.</title>
        <authorList>
            <person name="de Vries R.P."/>
            <person name="Riley R."/>
            <person name="Wiebenga A."/>
            <person name="Aguilar-Osorio G."/>
            <person name="Amillis S."/>
            <person name="Uchima C.A."/>
            <person name="Anderluh G."/>
            <person name="Asadollahi M."/>
            <person name="Askin M."/>
            <person name="Barry K."/>
            <person name="Battaglia E."/>
            <person name="Bayram O."/>
            <person name="Benocci T."/>
            <person name="Braus-Stromeyer S.A."/>
            <person name="Caldana C."/>
            <person name="Canovas D."/>
            <person name="Cerqueira G.C."/>
            <person name="Chen F."/>
            <person name="Chen W."/>
            <person name="Choi C."/>
            <person name="Clum A."/>
            <person name="Dos Santos R.A."/>
            <person name="Damasio A.R."/>
            <person name="Diallinas G."/>
            <person name="Emri T."/>
            <person name="Fekete E."/>
            <person name="Flipphi M."/>
            <person name="Freyberg S."/>
            <person name="Gallo A."/>
            <person name="Gournas C."/>
            <person name="Habgood R."/>
            <person name="Hainaut M."/>
            <person name="Harispe M.L."/>
            <person name="Henrissat B."/>
            <person name="Hilden K.S."/>
            <person name="Hope R."/>
            <person name="Hossain A."/>
            <person name="Karabika E."/>
            <person name="Karaffa L."/>
            <person name="Karanyi Z."/>
            <person name="Krasevec N."/>
            <person name="Kuo A."/>
            <person name="Kusch H."/>
            <person name="LaButti K."/>
            <person name="Lagendijk E.L."/>
            <person name="Lapidus A."/>
            <person name="Levasseur A."/>
            <person name="Lindquist E."/>
            <person name="Lipzen A."/>
            <person name="Logrieco A.F."/>
            <person name="MacCabe A."/>
            <person name="Maekelae M.R."/>
            <person name="Malavazi I."/>
            <person name="Melin P."/>
            <person name="Meyer V."/>
            <person name="Mielnichuk N."/>
            <person name="Miskei M."/>
            <person name="Molnar A.P."/>
            <person name="Mule G."/>
            <person name="Ngan C.Y."/>
            <person name="Orejas M."/>
            <person name="Orosz E."/>
            <person name="Ouedraogo J.P."/>
            <person name="Overkamp K.M."/>
            <person name="Park H.-S."/>
            <person name="Perrone G."/>
            <person name="Piumi F."/>
            <person name="Punt P.J."/>
            <person name="Ram A.F."/>
            <person name="Ramon A."/>
            <person name="Rauscher S."/>
            <person name="Record E."/>
            <person name="Riano-Pachon D.M."/>
            <person name="Robert V."/>
            <person name="Roehrig J."/>
            <person name="Ruller R."/>
            <person name="Salamov A."/>
            <person name="Salih N.S."/>
            <person name="Samson R.A."/>
            <person name="Sandor E."/>
            <person name="Sanguinetti M."/>
            <person name="Schuetze T."/>
            <person name="Sepcic K."/>
            <person name="Shelest E."/>
            <person name="Sherlock G."/>
            <person name="Sophianopoulou V."/>
            <person name="Squina F.M."/>
            <person name="Sun H."/>
            <person name="Susca A."/>
            <person name="Todd R.B."/>
            <person name="Tsang A."/>
            <person name="Unkles S.E."/>
            <person name="van de Wiele N."/>
            <person name="van Rossen-Uffink D."/>
            <person name="Oliveira J.V."/>
            <person name="Vesth T.C."/>
            <person name="Visser J."/>
            <person name="Yu J.-H."/>
            <person name="Zhou M."/>
            <person name="Andersen M.R."/>
            <person name="Archer D.B."/>
            <person name="Baker S.E."/>
            <person name="Benoit I."/>
            <person name="Brakhage A.A."/>
            <person name="Braus G.H."/>
            <person name="Fischer R."/>
            <person name="Frisvad J.C."/>
            <person name="Goldman G.H."/>
            <person name="Houbraken J."/>
            <person name="Oakley B."/>
            <person name="Pocsi I."/>
            <person name="Scazzocchio C."/>
            <person name="Seiboth B."/>
            <person name="vanKuyk P.A."/>
            <person name="Wortman J."/>
            <person name="Dyer P.S."/>
            <person name="Grigoriev I.V."/>
        </authorList>
    </citation>
    <scope>NUCLEOTIDE SEQUENCE [LARGE SCALE GENOMIC DNA]</scope>
    <source>
        <strain evidence="2">CBS 516.65</strain>
    </source>
</reference>
<dbReference type="VEuPathDB" id="FungiDB:ASPGLDRAFT_30337"/>
<proteinExistence type="predicted"/>
<name>A0A1L9V4K0_ASPGL</name>
<organism evidence="1 2">
    <name type="scientific">Aspergillus glaucus CBS 516.65</name>
    <dbReference type="NCBI Taxonomy" id="1160497"/>
    <lineage>
        <taxon>Eukaryota</taxon>
        <taxon>Fungi</taxon>
        <taxon>Dikarya</taxon>
        <taxon>Ascomycota</taxon>
        <taxon>Pezizomycotina</taxon>
        <taxon>Eurotiomycetes</taxon>
        <taxon>Eurotiomycetidae</taxon>
        <taxon>Eurotiales</taxon>
        <taxon>Aspergillaceae</taxon>
        <taxon>Aspergillus</taxon>
        <taxon>Aspergillus subgen. Aspergillus</taxon>
    </lineage>
</organism>
<dbReference type="RefSeq" id="XP_022395538.1">
    <property type="nucleotide sequence ID" value="XM_022543938.1"/>
</dbReference>
<keyword evidence="2" id="KW-1185">Reference proteome</keyword>
<dbReference type="GeneID" id="34460199"/>
<protein>
    <submittedName>
        <fullName evidence="1">Uncharacterized protein</fullName>
    </submittedName>
</protein>
<sequence length="235" mass="26890">MSFQLTSSKLQIIETIEDPRAMIRHAVKRTREACKATEDLSSDDEDEYDDEVPEYSHPAISPYAVDPVILHFGGQAPGIPVPRDLLNWEPVLLYRMQTVPCVGIQVKFIELGKLYADIGHTLVKFIHTWVYETMQCPDERIGRYRLSVLAYAAAREFSIDKLGEEAMTRIRCSTDAISIHQILDIAQQNLFMEDAFLKHFGPSPGTIHEFGRFLARVMARVYYRRLSLARGEQVE</sequence>
<gene>
    <name evidence="1" type="ORF">ASPGLDRAFT_30337</name>
</gene>
<evidence type="ECO:0000313" key="1">
    <source>
        <dbReference type="EMBL" id="OJJ78840.1"/>
    </source>
</evidence>